<name>A0ABP6UKG7_9ACTN</name>
<dbReference type="InterPro" id="IPR005119">
    <property type="entry name" value="LysR_subst-bd"/>
</dbReference>
<dbReference type="CDD" id="cd08414">
    <property type="entry name" value="PBP2_LTTR_aromatics_like"/>
    <property type="match status" value="1"/>
</dbReference>
<comment type="similarity">
    <text evidence="1">Belongs to the LysR transcriptional regulatory family.</text>
</comment>
<evidence type="ECO:0000259" key="5">
    <source>
        <dbReference type="Pfam" id="PF03466"/>
    </source>
</evidence>
<evidence type="ECO:0000256" key="1">
    <source>
        <dbReference type="ARBA" id="ARBA00009437"/>
    </source>
</evidence>
<evidence type="ECO:0000313" key="6">
    <source>
        <dbReference type="EMBL" id="GAA3507732.1"/>
    </source>
</evidence>
<dbReference type="Proteomes" id="UP001500266">
    <property type="component" value="Unassembled WGS sequence"/>
</dbReference>
<dbReference type="PANTHER" id="PTHR30346">
    <property type="entry name" value="TRANSCRIPTIONAL DUAL REGULATOR HCAR-RELATED"/>
    <property type="match status" value="1"/>
</dbReference>
<evidence type="ECO:0000256" key="4">
    <source>
        <dbReference type="ARBA" id="ARBA00023163"/>
    </source>
</evidence>
<dbReference type="Gene3D" id="3.40.190.10">
    <property type="entry name" value="Periplasmic binding protein-like II"/>
    <property type="match status" value="2"/>
</dbReference>
<dbReference type="SUPFAM" id="SSF53850">
    <property type="entry name" value="Periplasmic binding protein-like II"/>
    <property type="match status" value="1"/>
</dbReference>
<protein>
    <submittedName>
        <fullName evidence="6">Hydrogen peroxide-inducible genes activator OxyR</fullName>
    </submittedName>
</protein>
<dbReference type="EMBL" id="BAABDO010000172">
    <property type="protein sequence ID" value="GAA3507732.1"/>
    <property type="molecule type" value="Genomic_DNA"/>
</dbReference>
<sequence>MTLTAAGRELLPAARGALEQVAGGLAAARRVGAGLAGRLRVGFAASPAFTVLPEAVRAYRRRFPDVELELRELTSAPQADALRTGALDAGLVRESPTEPGLAGAEVWREPFVAVLPDGHPLGREEAVAVEALADEPFVLFPRAAGPAFHDRVTGVCADAGFAPRVVQRAVEWQTLVAFVGAGLGVTIAPAEVSRLRLDGVVYRRSAPEPAPTVVTLCWRDGDTRPLLRGFIETMRALGAEKEQAPHRRGGR</sequence>
<evidence type="ECO:0000256" key="2">
    <source>
        <dbReference type="ARBA" id="ARBA00023015"/>
    </source>
</evidence>
<dbReference type="RefSeq" id="WP_345025203.1">
    <property type="nucleotide sequence ID" value="NZ_BAABDO010000172.1"/>
</dbReference>
<keyword evidence="2" id="KW-0805">Transcription regulation</keyword>
<feature type="domain" description="LysR substrate-binding" evidence="5">
    <location>
        <begin position="33"/>
        <end position="236"/>
    </location>
</feature>
<gene>
    <name evidence="6" type="primary">oxyR</name>
    <name evidence="6" type="ORF">GCM10022416_60570</name>
</gene>
<comment type="caution">
    <text evidence="6">The sequence shown here is derived from an EMBL/GenBank/DDBJ whole genome shotgun (WGS) entry which is preliminary data.</text>
</comment>
<dbReference type="PANTHER" id="PTHR30346:SF0">
    <property type="entry name" value="HCA OPERON TRANSCRIPTIONAL ACTIVATOR HCAR"/>
    <property type="match status" value="1"/>
</dbReference>
<proteinExistence type="inferred from homology"/>
<dbReference type="Pfam" id="PF03466">
    <property type="entry name" value="LysR_substrate"/>
    <property type="match status" value="1"/>
</dbReference>
<accession>A0ABP6UKG7</accession>
<keyword evidence="4" id="KW-0804">Transcription</keyword>
<reference evidence="7" key="1">
    <citation type="journal article" date="2019" name="Int. J. Syst. Evol. Microbiol.">
        <title>The Global Catalogue of Microorganisms (GCM) 10K type strain sequencing project: providing services to taxonomists for standard genome sequencing and annotation.</title>
        <authorList>
            <consortium name="The Broad Institute Genomics Platform"/>
            <consortium name="The Broad Institute Genome Sequencing Center for Infectious Disease"/>
            <person name="Wu L."/>
            <person name="Ma J."/>
        </authorList>
    </citation>
    <scope>NUCLEOTIDE SEQUENCE [LARGE SCALE GENOMIC DNA]</scope>
    <source>
        <strain evidence="7">JCM 17316</strain>
    </source>
</reference>
<evidence type="ECO:0000256" key="3">
    <source>
        <dbReference type="ARBA" id="ARBA00023125"/>
    </source>
</evidence>
<evidence type="ECO:0000313" key="7">
    <source>
        <dbReference type="Proteomes" id="UP001500266"/>
    </source>
</evidence>
<keyword evidence="3" id="KW-0238">DNA-binding</keyword>
<keyword evidence="7" id="KW-1185">Reference proteome</keyword>
<organism evidence="6 7">
    <name type="scientific">Actinomadura keratinilytica</name>
    <dbReference type="NCBI Taxonomy" id="547461"/>
    <lineage>
        <taxon>Bacteria</taxon>
        <taxon>Bacillati</taxon>
        <taxon>Actinomycetota</taxon>
        <taxon>Actinomycetes</taxon>
        <taxon>Streptosporangiales</taxon>
        <taxon>Thermomonosporaceae</taxon>
        <taxon>Actinomadura</taxon>
    </lineage>
</organism>